<evidence type="ECO:0000256" key="5">
    <source>
        <dbReference type="ARBA" id="ARBA00030889"/>
    </source>
</evidence>
<keyword evidence="4 6" id="KW-0539">Nucleus</keyword>
<comment type="similarity">
    <text evidence="2 6">Belongs to the RPF2 family.</text>
</comment>
<sequence length="340" mass="39186">MVVIKDKSVINKIRKAKTRRGKRVLESREPLIVENTKKAIFTRGSNASQRCVQLLKDFCLLKKPNSVYFNRKEEWHPFDDWSPVEYMCGKNDASLFAYASHTKKRPNNVVIGRTFDDHLLDMVELGFDDYRALNEFKVPKTAIGTKPIVLFSGQPFDTEHDYQRLKSLLLDMFAGPQVDSIRLSGLEHAIQFVATDGRVLMRSYKVALKRSGTRLPRVELEEMGPRVEFTLRRRHLASQDLWKRALRQPDATRKKSSSATKNVKRDALGSTLGRIHMRRQDYRRLSLRKSRAFRKSSKEGISSGAKKTSVVPVVDTNDRPVVDTNRSHDMPPKKRVRFES</sequence>
<evidence type="ECO:0000313" key="10">
    <source>
        <dbReference type="Proteomes" id="UP000759131"/>
    </source>
</evidence>
<name>A0A7R9KLH8_9ACAR</name>
<dbReference type="GO" id="GO:0005730">
    <property type="term" value="C:nucleolus"/>
    <property type="evidence" value="ECO:0007669"/>
    <property type="project" value="UniProtKB-SubCell"/>
</dbReference>
<protein>
    <recommendedName>
        <fullName evidence="3 6">Ribosome production factor 2 homolog</fullName>
    </recommendedName>
    <alternativeName>
        <fullName evidence="5 6">Ribosome biogenesis protein RPF2 homolog</fullName>
    </alternativeName>
</protein>
<dbReference type="AlphaFoldDB" id="A0A7R9KLH8"/>
<dbReference type="InterPro" id="IPR039770">
    <property type="entry name" value="Rpf2"/>
</dbReference>
<evidence type="ECO:0000256" key="7">
    <source>
        <dbReference type="SAM" id="MobiDB-lite"/>
    </source>
</evidence>
<evidence type="ECO:0000256" key="2">
    <source>
        <dbReference type="ARBA" id="ARBA00010782"/>
    </source>
</evidence>
<dbReference type="GO" id="GO:0000027">
    <property type="term" value="P:ribosomal large subunit assembly"/>
    <property type="evidence" value="ECO:0007669"/>
    <property type="project" value="InterPro"/>
</dbReference>
<evidence type="ECO:0000256" key="6">
    <source>
        <dbReference type="RuleBase" id="RU367086"/>
    </source>
</evidence>
<dbReference type="PROSITE" id="PS50833">
    <property type="entry name" value="BRIX"/>
    <property type="match status" value="1"/>
</dbReference>
<evidence type="ECO:0000259" key="8">
    <source>
        <dbReference type="PROSITE" id="PS50833"/>
    </source>
</evidence>
<feature type="compositionally biased region" description="Basic and acidic residues" evidence="7">
    <location>
        <begin position="316"/>
        <end position="340"/>
    </location>
</feature>
<proteinExistence type="inferred from homology"/>
<feature type="region of interest" description="Disordered" evidence="7">
    <location>
        <begin position="246"/>
        <end position="274"/>
    </location>
</feature>
<dbReference type="Pfam" id="PF04427">
    <property type="entry name" value="Brix"/>
    <property type="match status" value="1"/>
</dbReference>
<comment type="subcellular location">
    <subcellularLocation>
        <location evidence="1 6">Nucleus</location>
        <location evidence="1 6">Nucleolus</location>
    </subcellularLocation>
</comment>
<dbReference type="PANTHER" id="PTHR12728">
    <property type="entry name" value="BRIX DOMAIN CONTAINING PROTEIN"/>
    <property type="match status" value="1"/>
</dbReference>
<gene>
    <name evidence="9" type="ORF">OSB1V03_LOCUS5828</name>
</gene>
<dbReference type="SMART" id="SM00879">
    <property type="entry name" value="Brix"/>
    <property type="match status" value="1"/>
</dbReference>
<evidence type="ECO:0000256" key="4">
    <source>
        <dbReference type="ARBA" id="ARBA00023242"/>
    </source>
</evidence>
<dbReference type="PANTHER" id="PTHR12728:SF0">
    <property type="entry name" value="RIBOSOME PRODUCTION FACTOR 2 HOMOLOG"/>
    <property type="match status" value="1"/>
</dbReference>
<evidence type="ECO:0000256" key="3">
    <source>
        <dbReference type="ARBA" id="ARBA00020387"/>
    </source>
</evidence>
<dbReference type="GO" id="GO:0019843">
    <property type="term" value="F:rRNA binding"/>
    <property type="evidence" value="ECO:0007669"/>
    <property type="project" value="UniProtKB-UniRule"/>
</dbReference>
<feature type="region of interest" description="Disordered" evidence="7">
    <location>
        <begin position="288"/>
        <end position="340"/>
    </location>
</feature>
<organism evidence="9">
    <name type="scientific">Medioppia subpectinata</name>
    <dbReference type="NCBI Taxonomy" id="1979941"/>
    <lineage>
        <taxon>Eukaryota</taxon>
        <taxon>Metazoa</taxon>
        <taxon>Ecdysozoa</taxon>
        <taxon>Arthropoda</taxon>
        <taxon>Chelicerata</taxon>
        <taxon>Arachnida</taxon>
        <taxon>Acari</taxon>
        <taxon>Acariformes</taxon>
        <taxon>Sarcoptiformes</taxon>
        <taxon>Oribatida</taxon>
        <taxon>Brachypylina</taxon>
        <taxon>Oppioidea</taxon>
        <taxon>Oppiidae</taxon>
        <taxon>Medioppia</taxon>
    </lineage>
</organism>
<dbReference type="EMBL" id="CAJPIZ010003031">
    <property type="protein sequence ID" value="CAG2105823.1"/>
    <property type="molecule type" value="Genomic_DNA"/>
</dbReference>
<accession>A0A7R9KLH8</accession>
<dbReference type="Proteomes" id="UP000759131">
    <property type="component" value="Unassembled WGS sequence"/>
</dbReference>
<dbReference type="EMBL" id="OC857606">
    <property type="protein sequence ID" value="CAD7625393.1"/>
    <property type="molecule type" value="Genomic_DNA"/>
</dbReference>
<feature type="domain" description="Brix" evidence="8">
    <location>
        <begin position="37"/>
        <end position="240"/>
    </location>
</feature>
<keyword evidence="10" id="KW-1185">Reference proteome</keyword>
<dbReference type="InterPro" id="IPR007109">
    <property type="entry name" value="Brix"/>
</dbReference>
<evidence type="ECO:0000313" key="9">
    <source>
        <dbReference type="EMBL" id="CAD7625393.1"/>
    </source>
</evidence>
<dbReference type="OrthoDB" id="407658at2759"/>
<evidence type="ECO:0000256" key="1">
    <source>
        <dbReference type="ARBA" id="ARBA00004604"/>
    </source>
</evidence>
<reference evidence="9" key="1">
    <citation type="submission" date="2020-11" db="EMBL/GenBank/DDBJ databases">
        <authorList>
            <person name="Tran Van P."/>
        </authorList>
    </citation>
    <scope>NUCLEOTIDE SEQUENCE</scope>
</reference>
<dbReference type="GO" id="GO:0000463">
    <property type="term" value="P:maturation of LSU-rRNA from tricistronic rRNA transcript (SSU-rRNA, 5.8S rRNA, LSU-rRNA)"/>
    <property type="evidence" value="ECO:0007669"/>
    <property type="project" value="TreeGrafter"/>
</dbReference>